<dbReference type="Pfam" id="PF04142">
    <property type="entry name" value="Nuc_sug_transp"/>
    <property type="match status" value="1"/>
</dbReference>
<organism evidence="8 9">
    <name type="scientific">Setaria digitata</name>
    <dbReference type="NCBI Taxonomy" id="48799"/>
    <lineage>
        <taxon>Eukaryota</taxon>
        <taxon>Metazoa</taxon>
        <taxon>Ecdysozoa</taxon>
        <taxon>Nematoda</taxon>
        <taxon>Chromadorea</taxon>
        <taxon>Rhabditida</taxon>
        <taxon>Spirurina</taxon>
        <taxon>Spiruromorpha</taxon>
        <taxon>Filarioidea</taxon>
        <taxon>Setariidae</taxon>
        <taxon>Setaria</taxon>
    </lineage>
</organism>
<dbReference type="Proteomes" id="UP000887581">
    <property type="component" value="Unplaced"/>
</dbReference>
<evidence type="ECO:0000256" key="2">
    <source>
        <dbReference type="ARBA" id="ARBA00009976"/>
    </source>
</evidence>
<evidence type="ECO:0000256" key="6">
    <source>
        <dbReference type="ARBA" id="ARBA00023136"/>
    </source>
</evidence>
<dbReference type="GO" id="GO:0000139">
    <property type="term" value="C:Golgi membrane"/>
    <property type="evidence" value="ECO:0007669"/>
    <property type="project" value="InterPro"/>
</dbReference>
<keyword evidence="8" id="KW-1185">Reference proteome</keyword>
<keyword evidence="5 7" id="KW-1133">Transmembrane helix</keyword>
<dbReference type="GO" id="GO:0015165">
    <property type="term" value="F:pyrimidine nucleotide-sugar transmembrane transporter activity"/>
    <property type="evidence" value="ECO:0007669"/>
    <property type="project" value="InterPro"/>
</dbReference>
<dbReference type="PIRSF" id="PIRSF005799">
    <property type="entry name" value="UDP-gal_transpt"/>
    <property type="match status" value="1"/>
</dbReference>
<dbReference type="WBParaSite" id="sdigi.contig13.g1333.t1">
    <property type="protein sequence ID" value="sdigi.contig13.g1333.t1"/>
    <property type="gene ID" value="sdigi.contig13.g1333"/>
</dbReference>
<keyword evidence="4 7" id="KW-0812">Transmembrane</keyword>
<evidence type="ECO:0000256" key="7">
    <source>
        <dbReference type="SAM" id="Phobius"/>
    </source>
</evidence>
<feature type="transmembrane region" description="Helical" evidence="7">
    <location>
        <begin position="297"/>
        <end position="318"/>
    </location>
</feature>
<accession>A0A915PKP4</accession>
<reference evidence="9" key="1">
    <citation type="submission" date="2022-11" db="UniProtKB">
        <authorList>
            <consortium name="WormBaseParasite"/>
        </authorList>
    </citation>
    <scope>IDENTIFICATION</scope>
</reference>
<evidence type="ECO:0000313" key="8">
    <source>
        <dbReference type="Proteomes" id="UP000887581"/>
    </source>
</evidence>
<evidence type="ECO:0000256" key="1">
    <source>
        <dbReference type="ARBA" id="ARBA00004141"/>
    </source>
</evidence>
<dbReference type="InterPro" id="IPR007271">
    <property type="entry name" value="Nuc_sug_transpt"/>
</dbReference>
<feature type="transmembrane region" description="Helical" evidence="7">
    <location>
        <begin position="64"/>
        <end position="88"/>
    </location>
</feature>
<feature type="transmembrane region" description="Helical" evidence="7">
    <location>
        <begin position="266"/>
        <end position="291"/>
    </location>
</feature>
<proteinExistence type="inferred from homology"/>
<feature type="transmembrane region" description="Helical" evidence="7">
    <location>
        <begin position="325"/>
        <end position="344"/>
    </location>
</feature>
<feature type="transmembrane region" description="Helical" evidence="7">
    <location>
        <begin position="32"/>
        <end position="52"/>
    </location>
</feature>
<feature type="transmembrane region" description="Helical" evidence="7">
    <location>
        <begin position="167"/>
        <end position="187"/>
    </location>
</feature>
<dbReference type="InterPro" id="IPR037185">
    <property type="entry name" value="EmrE-like"/>
</dbReference>
<evidence type="ECO:0000256" key="4">
    <source>
        <dbReference type="ARBA" id="ARBA00022692"/>
    </source>
</evidence>
<evidence type="ECO:0000313" key="9">
    <source>
        <dbReference type="WBParaSite" id="sdigi.contig13.g1333.t1"/>
    </source>
</evidence>
<comment type="subcellular location">
    <subcellularLocation>
        <location evidence="1">Membrane</location>
        <topology evidence="1">Multi-pass membrane protein</topology>
    </subcellularLocation>
</comment>
<dbReference type="NCBIfam" id="TIGR00803">
    <property type="entry name" value="nst"/>
    <property type="match status" value="1"/>
</dbReference>
<protein>
    <submittedName>
        <fullName evidence="9">UDP-galactose transporter</fullName>
    </submittedName>
</protein>
<evidence type="ECO:0000256" key="3">
    <source>
        <dbReference type="ARBA" id="ARBA00022597"/>
    </source>
</evidence>
<dbReference type="SUPFAM" id="SSF103481">
    <property type="entry name" value="Multidrug resistance efflux transporter EmrE"/>
    <property type="match status" value="1"/>
</dbReference>
<keyword evidence="3" id="KW-0762">Sugar transport</keyword>
<keyword evidence="6 7" id="KW-0472">Membrane</keyword>
<dbReference type="PANTHER" id="PTHR10231">
    <property type="entry name" value="NUCLEOTIDE-SUGAR TRANSMEMBRANE TRANSPORTER"/>
    <property type="match status" value="1"/>
</dbReference>
<evidence type="ECO:0000256" key="5">
    <source>
        <dbReference type="ARBA" id="ARBA00022989"/>
    </source>
</evidence>
<dbReference type="Gene3D" id="1.10.3730.20">
    <property type="match status" value="1"/>
</dbReference>
<name>A0A915PKP4_9BILA</name>
<keyword evidence="3" id="KW-0813">Transport</keyword>
<dbReference type="AlphaFoldDB" id="A0A915PKP4"/>
<comment type="similarity">
    <text evidence="2">Belongs to the nucleotide-sugar transporter family. SLC35A subfamily.</text>
</comment>
<sequence length="346" mass="39242">MSHNRSLEKLLTENPVQSLPSKVKETEDRSNFGFKCFIIIQMIFIWTSYTLIVRYTRSRTAKDLQYFPTTVVYLSELIKMIITLCFIFRTNKYSAKEFARCMREEYFGKPKDLLKMTPPSMAYALQNNLDFVALSNLSAGIYHVTTQLKVVTTAIFMVIILRRRFSSTRWLAIFLLFAGVAAVELSMNEGSIQKRNDENYLFGLGAVLLQCITTGFAGVYFERMLKDGSETPFWIRNLQMYSCSLVSAASGCILSDWDKIMAKGFFYGYTINVITIILLLSIGGIFTSLVMKYLDNLFKSFASALSTVLVVLASYLIFNDMELDFLFIVGSITASGAVLLYNSVSE</sequence>
<feature type="transmembrane region" description="Helical" evidence="7">
    <location>
        <begin position="199"/>
        <end position="221"/>
    </location>
</feature>